<feature type="region of interest" description="Disordered" evidence="1">
    <location>
        <begin position="156"/>
        <end position="196"/>
    </location>
</feature>
<sequence>MKSMKLVDYSSDDSDDSRSNESKGSKEERLQSGAGPDMQASLKPKPVPIPQSVPQDAQKSASNMVPRPGDKGESRQSTAATTDTIQNTVLDNSEVVRLLRLKDQGHHFNQTLSSNRSLQRPGLFRKQMELLGIEQGSLSGEYASTDNGFTQWVDRNAPWNNQGTGSRSSIQFVKPQSTQSTLPDQHTQSTSRSNQP</sequence>
<evidence type="ECO:0000313" key="2">
    <source>
        <dbReference type="EMBL" id="CDP35009.1"/>
    </source>
</evidence>
<feature type="compositionally biased region" description="Basic and acidic residues" evidence="1">
    <location>
        <begin position="16"/>
        <end position="30"/>
    </location>
</feature>
<protein>
    <submittedName>
        <fullName evidence="2">ARAD1C25564p</fullName>
    </submittedName>
</protein>
<name>A0A060T2I5_BLAAD</name>
<dbReference type="Pfam" id="PF07818">
    <property type="entry name" value="HCNGP"/>
    <property type="match status" value="1"/>
</dbReference>
<reference evidence="2" key="1">
    <citation type="submission" date="2014-02" db="EMBL/GenBank/DDBJ databases">
        <authorList>
            <person name="Genoscope - CEA"/>
        </authorList>
    </citation>
    <scope>NUCLEOTIDE SEQUENCE</scope>
    <source>
        <strain evidence="2">LS3</strain>
    </source>
</reference>
<dbReference type="GO" id="GO:0006355">
    <property type="term" value="P:regulation of DNA-templated transcription"/>
    <property type="evidence" value="ECO:0007669"/>
    <property type="project" value="InterPro"/>
</dbReference>
<feature type="compositionally biased region" description="Polar residues" evidence="1">
    <location>
        <begin position="75"/>
        <end position="85"/>
    </location>
</feature>
<reference evidence="2" key="2">
    <citation type="submission" date="2014-06" db="EMBL/GenBank/DDBJ databases">
        <title>The complete genome of Blastobotrys (Arxula) adeninivorans LS3 - a yeast of biotechnological interest.</title>
        <authorList>
            <person name="Kunze G."/>
            <person name="Gaillardin C."/>
            <person name="Czernicka M."/>
            <person name="Durrens P."/>
            <person name="Martin T."/>
            <person name="Boer E."/>
            <person name="Gabaldon T."/>
            <person name="Cruz J."/>
            <person name="Talla E."/>
            <person name="Marck C."/>
            <person name="Goffeau A."/>
            <person name="Barbe V."/>
            <person name="Baret P."/>
            <person name="Baronian K."/>
            <person name="Beier S."/>
            <person name="Bleykasten C."/>
            <person name="Bode R."/>
            <person name="Casaregola S."/>
            <person name="Despons L."/>
            <person name="Fairhead C."/>
            <person name="Giersberg M."/>
            <person name="Gierski P."/>
            <person name="Hahnel U."/>
            <person name="Hartmann A."/>
            <person name="Jankowska D."/>
            <person name="Jubin C."/>
            <person name="Jung P."/>
            <person name="Lafontaine I."/>
            <person name="Leh-Louis V."/>
            <person name="Lemaire M."/>
            <person name="Marcet-Houben M."/>
            <person name="Mascher M."/>
            <person name="Morel G."/>
            <person name="Richard G.-F."/>
            <person name="Riechen J."/>
            <person name="Sacerdot C."/>
            <person name="Sarkar A."/>
            <person name="Savel G."/>
            <person name="Schacherer J."/>
            <person name="Sherman D."/>
            <person name="Straub M.-L."/>
            <person name="Stein N."/>
            <person name="Thierry A."/>
            <person name="Trautwein-Schult A."/>
            <person name="Westhof E."/>
            <person name="Worch S."/>
            <person name="Dujon B."/>
            <person name="Souciet J.-L."/>
            <person name="Wincker P."/>
            <person name="Scholz U."/>
            <person name="Neuveglise N."/>
        </authorList>
    </citation>
    <scope>NUCLEOTIDE SEQUENCE</scope>
    <source>
        <strain evidence="2">LS3</strain>
    </source>
</reference>
<feature type="compositionally biased region" description="Polar residues" evidence="1">
    <location>
        <begin position="158"/>
        <end position="196"/>
    </location>
</feature>
<organism evidence="2">
    <name type="scientific">Blastobotrys adeninivorans</name>
    <name type="common">Yeast</name>
    <name type="synonym">Arxula adeninivorans</name>
    <dbReference type="NCBI Taxonomy" id="409370"/>
    <lineage>
        <taxon>Eukaryota</taxon>
        <taxon>Fungi</taxon>
        <taxon>Dikarya</taxon>
        <taxon>Ascomycota</taxon>
        <taxon>Saccharomycotina</taxon>
        <taxon>Dipodascomycetes</taxon>
        <taxon>Dipodascales</taxon>
        <taxon>Trichomonascaceae</taxon>
        <taxon>Blastobotrys</taxon>
    </lineage>
</organism>
<feature type="compositionally biased region" description="Polar residues" evidence="1">
    <location>
        <begin position="52"/>
        <end position="63"/>
    </location>
</feature>
<gene>
    <name evidence="2" type="ORF">GNLVRS02_ARAD1C25564g</name>
</gene>
<proteinExistence type="predicted"/>
<dbReference type="InterPro" id="IPR012479">
    <property type="entry name" value="SAP30BP"/>
</dbReference>
<dbReference type="EMBL" id="HG937693">
    <property type="protein sequence ID" value="CDP35009.1"/>
    <property type="molecule type" value="Genomic_DNA"/>
</dbReference>
<dbReference type="AlphaFoldDB" id="A0A060T2I5"/>
<evidence type="ECO:0000256" key="1">
    <source>
        <dbReference type="SAM" id="MobiDB-lite"/>
    </source>
</evidence>
<feature type="region of interest" description="Disordered" evidence="1">
    <location>
        <begin position="1"/>
        <end position="85"/>
    </location>
</feature>
<accession>A0A060T2I5</accession>